<dbReference type="GO" id="GO:0010498">
    <property type="term" value="P:proteasomal protein catabolic process"/>
    <property type="evidence" value="ECO:0007669"/>
    <property type="project" value="InterPro"/>
</dbReference>
<evidence type="ECO:0000313" key="2">
    <source>
        <dbReference type="Proteomes" id="UP000176493"/>
    </source>
</evidence>
<dbReference type="EMBL" id="MHRJ01000041">
    <property type="protein sequence ID" value="OHA21701.1"/>
    <property type="molecule type" value="Genomic_DNA"/>
</dbReference>
<dbReference type="InterPro" id="IPR004347">
    <property type="entry name" value="Pup_ligase/deamidase"/>
</dbReference>
<dbReference type="Pfam" id="PF03136">
    <property type="entry name" value="Pup_ligase"/>
    <property type="match status" value="1"/>
</dbReference>
<gene>
    <name evidence="1" type="ORF">A2W52_04485</name>
</gene>
<accession>A0A1G2MF83</accession>
<dbReference type="GO" id="GO:0005524">
    <property type="term" value="F:ATP binding"/>
    <property type="evidence" value="ECO:0007669"/>
    <property type="project" value="TreeGrafter"/>
</dbReference>
<protein>
    <recommendedName>
        <fullName evidence="3">Pup--protein ligase</fullName>
    </recommendedName>
</protein>
<reference evidence="1 2" key="1">
    <citation type="journal article" date="2016" name="Nat. Commun.">
        <title>Thousands of microbial genomes shed light on interconnected biogeochemical processes in an aquifer system.</title>
        <authorList>
            <person name="Anantharaman K."/>
            <person name="Brown C.T."/>
            <person name="Hug L.A."/>
            <person name="Sharon I."/>
            <person name="Castelle C.J."/>
            <person name="Probst A.J."/>
            <person name="Thomas B.C."/>
            <person name="Singh A."/>
            <person name="Wilkins M.J."/>
            <person name="Karaoz U."/>
            <person name="Brodie E.L."/>
            <person name="Williams K.H."/>
            <person name="Hubbard S.S."/>
            <person name="Banfield J.F."/>
        </authorList>
    </citation>
    <scope>NUCLEOTIDE SEQUENCE [LARGE SCALE GENOMIC DNA]</scope>
</reference>
<dbReference type="GO" id="GO:0070490">
    <property type="term" value="P:protein pupylation"/>
    <property type="evidence" value="ECO:0007669"/>
    <property type="project" value="TreeGrafter"/>
</dbReference>
<dbReference type="PANTHER" id="PTHR42307">
    <property type="entry name" value="PUP DEAMIDASE/DEPUPYLASE"/>
    <property type="match status" value="1"/>
</dbReference>
<organism evidence="1 2">
    <name type="scientific">Candidatus Taylorbacteria bacterium RIFCSPHIGHO2_02_49_25</name>
    <dbReference type="NCBI Taxonomy" id="1802305"/>
    <lineage>
        <taxon>Bacteria</taxon>
        <taxon>Candidatus Tayloriibacteriota</taxon>
    </lineage>
</organism>
<evidence type="ECO:0008006" key="3">
    <source>
        <dbReference type="Google" id="ProtNLM"/>
    </source>
</evidence>
<evidence type="ECO:0000313" key="1">
    <source>
        <dbReference type="EMBL" id="OHA21701.1"/>
    </source>
</evidence>
<dbReference type="PANTHER" id="PTHR42307:SF2">
    <property type="entry name" value="PUP DEAMIDASE_DEPUPYLASE"/>
    <property type="match status" value="1"/>
</dbReference>
<dbReference type="Proteomes" id="UP000176493">
    <property type="component" value="Unassembled WGS sequence"/>
</dbReference>
<comment type="caution">
    <text evidence="1">The sequence shown here is derived from an EMBL/GenBank/DDBJ whole genome shotgun (WGS) entry which is preliminary data.</text>
</comment>
<sequence length="462" mass="53088">MILDALKRRVSLFNTWPTPEVVRIGGDEGELGNLDISGNINAEFHRLPVITGNGGKIYKDMGHVEFCTPETSNPVARTAYIEAMRRYCFRERYAHKLYYHCVDGDNNTFGGSHENWFTRACRKDWQKLIPFLIARTLIAGSGNWTKRNGMPTYEISQRARFIVTDVSEETTCNRGIINTRPESSSKVGGWNRMHVIYSEPTMCEVATFLKIGLMSLVVELMEIDALPSIKYDREKAVSDIHRISLRMSRWFLNGVTEGPKGAVELLGCYVARARELFFGRDEATNAVILIAEDTLEKLASNIRMLLFGRLDWVTKYEVLRLVLEEFPDPIKDEFEWLRSQDIEWHNLNQAEGLYYGLRQTGQVERIVSDELIAEAMEEPPADTRAFVRGKTQQLLKKEGRGRELRNPAWKEISVVDAKMNRSDEKLGTKESPRVYWKEPIPNPFESGRELLERIKARIEKGE</sequence>
<proteinExistence type="predicted"/>
<dbReference type="GO" id="GO:0019941">
    <property type="term" value="P:modification-dependent protein catabolic process"/>
    <property type="evidence" value="ECO:0007669"/>
    <property type="project" value="InterPro"/>
</dbReference>
<dbReference type="AlphaFoldDB" id="A0A1G2MF83"/>
<name>A0A1G2MF83_9BACT</name>